<dbReference type="Proteomes" id="UP000198668">
    <property type="component" value="Unassembled WGS sequence"/>
</dbReference>
<keyword evidence="2" id="KW-1185">Reference proteome</keyword>
<organism evidence="1 2">
    <name type="scientific">Pisciglobus halotolerans</name>
    <dbReference type="NCBI Taxonomy" id="745365"/>
    <lineage>
        <taxon>Bacteria</taxon>
        <taxon>Bacillati</taxon>
        <taxon>Bacillota</taxon>
        <taxon>Bacilli</taxon>
        <taxon>Lactobacillales</taxon>
        <taxon>Carnobacteriaceae</taxon>
    </lineage>
</organism>
<name>A0A1I3BLQ1_9LACT</name>
<evidence type="ECO:0000313" key="1">
    <source>
        <dbReference type="EMBL" id="SFH63173.1"/>
    </source>
</evidence>
<dbReference type="EMBL" id="FOQE01000007">
    <property type="protein sequence ID" value="SFH63173.1"/>
    <property type="molecule type" value="Genomic_DNA"/>
</dbReference>
<dbReference type="RefSeq" id="WP_047390789.1">
    <property type="nucleotide sequence ID" value="NZ_FOQE01000007.1"/>
</dbReference>
<evidence type="ECO:0000313" key="2">
    <source>
        <dbReference type="Proteomes" id="UP000198668"/>
    </source>
</evidence>
<protein>
    <submittedName>
        <fullName evidence="1">Uncharacterized protein</fullName>
    </submittedName>
</protein>
<dbReference type="AlphaFoldDB" id="A0A1I3BLQ1"/>
<gene>
    <name evidence="1" type="ORF">SAMN04489868_10795</name>
</gene>
<dbReference type="OrthoDB" id="2156870at2"/>
<accession>A0A1I3BLQ1</accession>
<proteinExistence type="predicted"/>
<sequence length="88" mass="10400">MNTLNNQLMESYAFVLVKKDETFILDIEKEDLIMNADDELDVPFDQVLRKHNLTLHDLYHLQIDELRFIRSKNDTSSVLRVIPLNINL</sequence>
<reference evidence="1 2" key="1">
    <citation type="submission" date="2016-10" db="EMBL/GenBank/DDBJ databases">
        <authorList>
            <person name="de Groot N.N."/>
        </authorList>
    </citation>
    <scope>NUCLEOTIDE SEQUENCE [LARGE SCALE GENOMIC DNA]</scope>
    <source>
        <strain evidence="1 2">DSM 27630</strain>
    </source>
</reference>